<organism evidence="1 2">
    <name type="scientific">Anaerovibrio lipolyticus</name>
    <dbReference type="NCBI Taxonomy" id="82374"/>
    <lineage>
        <taxon>Bacteria</taxon>
        <taxon>Bacillati</taxon>
        <taxon>Bacillota</taxon>
        <taxon>Negativicutes</taxon>
        <taxon>Selenomonadales</taxon>
        <taxon>Selenomonadaceae</taxon>
        <taxon>Anaerovibrio</taxon>
    </lineage>
</organism>
<proteinExistence type="predicted"/>
<evidence type="ECO:0000313" key="2">
    <source>
        <dbReference type="Proteomes" id="UP000030993"/>
    </source>
</evidence>
<dbReference type="RefSeq" id="WP_039212214.1">
    <property type="nucleotide sequence ID" value="NZ_JSCE01000254.1"/>
</dbReference>
<dbReference type="Proteomes" id="UP000030993">
    <property type="component" value="Unassembled WGS sequence"/>
</dbReference>
<gene>
    <name evidence="1" type="ORF">NZ47_13735</name>
</gene>
<keyword evidence="2" id="KW-1185">Reference proteome</keyword>
<sequence length="142" mass="16312">MKNKTTASLEHELSESNRVEDYLTANDSELVNQTLSEHLEELIKEKGLNKALIIEQSGLDKVYAYHIFAGRKNTSRNKILALAIAMRLTPDETQHLLYYAKAERLYVRNSWDSVIWHALENKLSVLETNLLLDKLGETKLLD</sequence>
<name>A0A0B2JKG7_9FIRM</name>
<evidence type="ECO:0000313" key="1">
    <source>
        <dbReference type="EMBL" id="KHM46322.1"/>
    </source>
</evidence>
<dbReference type="AlphaFoldDB" id="A0A0B2JKG7"/>
<comment type="caution">
    <text evidence="1">The sequence shown here is derived from an EMBL/GenBank/DDBJ whole genome shotgun (WGS) entry which is preliminary data.</text>
</comment>
<dbReference type="EMBL" id="JSCE01000254">
    <property type="protein sequence ID" value="KHM46322.1"/>
    <property type="molecule type" value="Genomic_DNA"/>
</dbReference>
<reference evidence="1 2" key="1">
    <citation type="journal article" date="2013" name="PLoS ONE">
        <title>Identification and characterization of three novel lipases belonging to families II and V from Anaerovibrio lipolyticus 5ST.</title>
        <authorList>
            <person name="Prive F."/>
            <person name="Kaderbhai N.N."/>
            <person name="Girdwood S."/>
            <person name="Worgan H.J."/>
            <person name="Pinloche E."/>
            <person name="Scollan N.D."/>
            <person name="Huws S.A."/>
            <person name="Newbold C.J."/>
        </authorList>
    </citation>
    <scope>NUCLEOTIDE SEQUENCE [LARGE SCALE GENOMIC DNA]</scope>
    <source>
        <strain evidence="1 2">5S</strain>
    </source>
</reference>
<accession>A0A0B2JKG7</accession>
<dbReference type="eggNOG" id="ENOG5032ZVG">
    <property type="taxonomic scope" value="Bacteria"/>
</dbReference>
<protein>
    <submittedName>
        <fullName evidence="1">Uncharacterized protein</fullName>
    </submittedName>
</protein>